<proteinExistence type="inferred from homology"/>
<dbReference type="NCBIfam" id="NF033085">
    <property type="entry name" value="bla_class_C"/>
    <property type="match status" value="1"/>
</dbReference>
<dbReference type="PROSITE" id="PS00336">
    <property type="entry name" value="BETA_LACTAMASE_C"/>
    <property type="match status" value="1"/>
</dbReference>
<dbReference type="Proteomes" id="UP000477083">
    <property type="component" value="Unassembled WGS sequence"/>
</dbReference>
<name>A0A6L8VFW6_9RHOB</name>
<reference evidence="8 9" key="1">
    <citation type="submission" date="2020-01" db="EMBL/GenBank/DDBJ databases">
        <title>Frigidibacter albus SP32T (=CGMCC 1.13995T).</title>
        <authorList>
            <person name="Liao X."/>
        </authorList>
    </citation>
    <scope>NUCLEOTIDE SEQUENCE [LARGE SCALE GENOMIC DNA]</scope>
    <source>
        <strain evidence="8 9">SP32</strain>
    </source>
</reference>
<dbReference type="OrthoDB" id="7791015at2"/>
<dbReference type="EC" id="3.5.2.6" evidence="3 6"/>
<dbReference type="PANTHER" id="PTHR46825">
    <property type="entry name" value="D-ALANYL-D-ALANINE-CARBOXYPEPTIDASE/ENDOPEPTIDASE AMPH"/>
    <property type="match status" value="1"/>
</dbReference>
<evidence type="ECO:0000256" key="1">
    <source>
        <dbReference type="ARBA" id="ARBA00001526"/>
    </source>
</evidence>
<dbReference type="SUPFAM" id="SSF56601">
    <property type="entry name" value="beta-lactamase/transpeptidase-like"/>
    <property type="match status" value="1"/>
</dbReference>
<evidence type="ECO:0000256" key="2">
    <source>
        <dbReference type="ARBA" id="ARBA00007840"/>
    </source>
</evidence>
<dbReference type="InterPro" id="IPR050491">
    <property type="entry name" value="AmpC-like"/>
</dbReference>
<evidence type="ECO:0000313" key="8">
    <source>
        <dbReference type="EMBL" id="MZQ89258.1"/>
    </source>
</evidence>
<dbReference type="GO" id="GO:0046677">
    <property type="term" value="P:response to antibiotic"/>
    <property type="evidence" value="ECO:0007669"/>
    <property type="project" value="UniProtKB-UniRule"/>
</dbReference>
<keyword evidence="5 6" id="KW-0046">Antibiotic resistance</keyword>
<dbReference type="GO" id="GO:0017001">
    <property type="term" value="P:antibiotic catabolic process"/>
    <property type="evidence" value="ECO:0007669"/>
    <property type="project" value="InterPro"/>
</dbReference>
<comment type="catalytic activity">
    <reaction evidence="1 6">
        <text>a beta-lactam + H2O = a substituted beta-amino acid</text>
        <dbReference type="Rhea" id="RHEA:20401"/>
        <dbReference type="ChEBI" id="CHEBI:15377"/>
        <dbReference type="ChEBI" id="CHEBI:35627"/>
        <dbReference type="ChEBI" id="CHEBI:140347"/>
        <dbReference type="EC" id="3.5.2.6"/>
    </reaction>
</comment>
<dbReference type="RefSeq" id="WP_161345681.1">
    <property type="nucleotide sequence ID" value="NZ_BMGW01000005.1"/>
</dbReference>
<dbReference type="GO" id="GO:0008800">
    <property type="term" value="F:beta-lactamase activity"/>
    <property type="evidence" value="ECO:0007669"/>
    <property type="project" value="UniProtKB-UniRule"/>
</dbReference>
<feature type="domain" description="Beta-lactamase-related" evidence="7">
    <location>
        <begin position="32"/>
        <end position="368"/>
    </location>
</feature>
<evidence type="ECO:0000256" key="3">
    <source>
        <dbReference type="ARBA" id="ARBA00012865"/>
    </source>
</evidence>
<dbReference type="GO" id="GO:0030288">
    <property type="term" value="C:outer membrane-bounded periplasmic space"/>
    <property type="evidence" value="ECO:0007669"/>
    <property type="project" value="InterPro"/>
</dbReference>
<accession>A0A6L8VFW6</accession>
<dbReference type="InterPro" id="IPR012338">
    <property type="entry name" value="Beta-lactam/transpept-like"/>
</dbReference>
<evidence type="ECO:0000313" key="9">
    <source>
        <dbReference type="Proteomes" id="UP000477083"/>
    </source>
</evidence>
<dbReference type="PANTHER" id="PTHR46825:SF8">
    <property type="entry name" value="BETA-LACTAMASE-RELATED"/>
    <property type="match status" value="1"/>
</dbReference>
<gene>
    <name evidence="8" type="primary">ampC</name>
    <name evidence="8" type="ORF">GS660_09155</name>
</gene>
<dbReference type="EMBL" id="WWNR01000005">
    <property type="protein sequence ID" value="MZQ89258.1"/>
    <property type="molecule type" value="Genomic_DNA"/>
</dbReference>
<dbReference type="InterPro" id="IPR058136">
    <property type="entry name" value="AmpC"/>
</dbReference>
<keyword evidence="9" id="KW-1185">Reference proteome</keyword>
<dbReference type="InterPro" id="IPR001466">
    <property type="entry name" value="Beta-lactam-related"/>
</dbReference>
<evidence type="ECO:0000256" key="4">
    <source>
        <dbReference type="ARBA" id="ARBA00022801"/>
    </source>
</evidence>
<dbReference type="AlphaFoldDB" id="A0A6L8VFW6"/>
<comment type="similarity">
    <text evidence="2 6">Belongs to the class-C beta-lactamase family.</text>
</comment>
<evidence type="ECO:0000259" key="7">
    <source>
        <dbReference type="Pfam" id="PF00144"/>
    </source>
</evidence>
<keyword evidence="4 6" id="KW-0378">Hydrolase</keyword>
<dbReference type="Gene3D" id="3.40.710.10">
    <property type="entry name" value="DD-peptidase/beta-lactamase superfamily"/>
    <property type="match status" value="1"/>
</dbReference>
<sequence>MKIATGLVVTLMATAAHSNGLDDASFQRLAAEAFAGVIAEHDIPGLAIGVTLEGRQYIYTHGLASREGEVPVTRDTLFELGSISKLFNVTLAALAEQEGALSLEDPVSAHVPQTAGSAFDRITLADLAANATGGLPLQVPEEIGSDAELMDYLAGWNPAGDPQATRSYSNVGIGLLGKIVGERTRGSYETAMTDHLLPRLGLRSTFVTVPQEAEDRYAFGYSKTDSPVRVTPGMLDAEAYGIKSSVSDMTRFLDAHLGNVPLDAPLSRALARTQVAQHDTAHFAQAMIWEAYSWPVDAAALEAGNSSDMALSPQPMTRREAPPEGPVYFNKTGATNGFGGYVALLPEADLGVVVLANRNYPNAARAAATVKLVTGLLAEAKD</sequence>
<organism evidence="8 9">
    <name type="scientific">Frigidibacter albus</name>
    <dbReference type="NCBI Taxonomy" id="1465486"/>
    <lineage>
        <taxon>Bacteria</taxon>
        <taxon>Pseudomonadati</taxon>
        <taxon>Pseudomonadota</taxon>
        <taxon>Alphaproteobacteria</taxon>
        <taxon>Rhodobacterales</taxon>
        <taxon>Paracoccaceae</taxon>
        <taxon>Frigidibacter</taxon>
    </lineage>
</organism>
<comment type="caution">
    <text evidence="8">The sequence shown here is derived from an EMBL/GenBank/DDBJ whole genome shotgun (WGS) entry which is preliminary data.</text>
</comment>
<dbReference type="Pfam" id="PF00144">
    <property type="entry name" value="Beta-lactamase"/>
    <property type="match status" value="1"/>
</dbReference>
<evidence type="ECO:0000256" key="5">
    <source>
        <dbReference type="ARBA" id="ARBA00023251"/>
    </source>
</evidence>
<dbReference type="InterPro" id="IPR001586">
    <property type="entry name" value="Beta-lactam_class-C_AS"/>
</dbReference>
<evidence type="ECO:0000256" key="6">
    <source>
        <dbReference type="RuleBase" id="RU361140"/>
    </source>
</evidence>
<protein>
    <recommendedName>
        <fullName evidence="3 6">Beta-lactamase</fullName>
        <ecNumber evidence="3 6">3.5.2.6</ecNumber>
    </recommendedName>
</protein>